<protein>
    <recommendedName>
        <fullName evidence="2">Ribbon-helix-helix protein CopG domain-containing protein</fullName>
    </recommendedName>
</protein>
<evidence type="ECO:0008006" key="2">
    <source>
        <dbReference type="Google" id="ProtNLM"/>
    </source>
</evidence>
<organism evidence="1">
    <name type="scientific">marine sediment metagenome</name>
    <dbReference type="NCBI Taxonomy" id="412755"/>
    <lineage>
        <taxon>unclassified sequences</taxon>
        <taxon>metagenomes</taxon>
        <taxon>ecological metagenomes</taxon>
    </lineage>
</organism>
<reference evidence="1" key="1">
    <citation type="journal article" date="2014" name="Front. Microbiol.">
        <title>High frequency of phylogenetically diverse reductive dehalogenase-homologous genes in deep subseafloor sedimentary metagenomes.</title>
        <authorList>
            <person name="Kawai M."/>
            <person name="Futagami T."/>
            <person name="Toyoda A."/>
            <person name="Takaki Y."/>
            <person name="Nishi S."/>
            <person name="Hori S."/>
            <person name="Arai W."/>
            <person name="Tsubouchi T."/>
            <person name="Morono Y."/>
            <person name="Uchiyama I."/>
            <person name="Ito T."/>
            <person name="Fujiyama A."/>
            <person name="Inagaki F."/>
            <person name="Takami H."/>
        </authorList>
    </citation>
    <scope>NUCLEOTIDE SEQUENCE</scope>
    <source>
        <strain evidence="1">Expedition CK06-06</strain>
    </source>
</reference>
<proteinExistence type="predicted"/>
<comment type="caution">
    <text evidence="1">The sequence shown here is derived from an EMBL/GenBank/DDBJ whole genome shotgun (WGS) entry which is preliminary data.</text>
</comment>
<dbReference type="AlphaFoldDB" id="X1S0P6"/>
<gene>
    <name evidence="1" type="ORF">S12H4_04948</name>
</gene>
<accession>X1S0P6</accession>
<feature type="non-terminal residue" evidence="1">
    <location>
        <position position="1"/>
    </location>
</feature>
<sequence length="59" mass="6942">TGRASPLTDLHIRILKSQQRLLKDHCREYGKSEGALVREALNYLFTFYDHLEHEEKGEK</sequence>
<evidence type="ECO:0000313" key="1">
    <source>
        <dbReference type="EMBL" id="GAI61364.1"/>
    </source>
</evidence>
<name>X1S0P6_9ZZZZ</name>
<dbReference type="EMBL" id="BARW01001584">
    <property type="protein sequence ID" value="GAI61364.1"/>
    <property type="molecule type" value="Genomic_DNA"/>
</dbReference>